<feature type="transmembrane region" description="Helical" evidence="4">
    <location>
        <begin position="334"/>
        <end position="357"/>
    </location>
</feature>
<keyword evidence="2 4" id="KW-1133">Transmembrane helix</keyword>
<dbReference type="InterPro" id="IPR036259">
    <property type="entry name" value="MFS_trans_sf"/>
</dbReference>
<dbReference type="OrthoDB" id="146345at2"/>
<dbReference type="Gene3D" id="1.20.1250.20">
    <property type="entry name" value="MFS general substrate transporter like domains"/>
    <property type="match status" value="2"/>
</dbReference>
<dbReference type="InterPro" id="IPR020846">
    <property type="entry name" value="MFS_dom"/>
</dbReference>
<comment type="caution">
    <text evidence="6">The sequence shown here is derived from an EMBL/GenBank/DDBJ whole genome shotgun (WGS) entry which is preliminary data.</text>
</comment>
<dbReference type="PANTHER" id="PTHR11360:SF284">
    <property type="entry name" value="EG:103B4.3 PROTEIN-RELATED"/>
    <property type="match status" value="1"/>
</dbReference>
<evidence type="ECO:0000256" key="4">
    <source>
        <dbReference type="SAM" id="Phobius"/>
    </source>
</evidence>
<dbReference type="AlphaFoldDB" id="A0A437LXM7"/>
<feature type="transmembrane region" description="Helical" evidence="4">
    <location>
        <begin position="247"/>
        <end position="267"/>
    </location>
</feature>
<dbReference type="PANTHER" id="PTHR11360">
    <property type="entry name" value="MONOCARBOXYLATE TRANSPORTER"/>
    <property type="match status" value="1"/>
</dbReference>
<feature type="transmembrane region" description="Helical" evidence="4">
    <location>
        <begin position="97"/>
        <end position="124"/>
    </location>
</feature>
<dbReference type="InterPro" id="IPR050327">
    <property type="entry name" value="Proton-linked_MCT"/>
</dbReference>
<evidence type="ECO:0000256" key="3">
    <source>
        <dbReference type="ARBA" id="ARBA00023136"/>
    </source>
</evidence>
<evidence type="ECO:0000313" key="7">
    <source>
        <dbReference type="Proteomes" id="UP000282957"/>
    </source>
</evidence>
<sequence>MNVRHPLLILCGCAVLAAAFAMGLRQSFGLFLAPMTLDRGWTASGFALAIALQVLVNGLSQPICGQLADRYGARVVLMGGAVLYALGLLGMSLSGGLWVFTAFAGLVMGVAVSAAGMPIINSALTRLLPENMRGRAVGLGTAGSSFGQFLVVPGVQLGIHLAGWQGALFLMAGAALLMLPLALPLNDRVTVRATGAAEETASQALRRAFGSTSFWCLFWGFFVCGVHVSFLTVHLPGFVAYCHLPSYVGAGAISLIGLFNVIGSLTAGELTSKWKRRELLVAIYASRAVLMAVFMMVEKTTASVLAFSAVMGILWLSTVPPTVALCARNFGVRWLGTIFGLVFMGHQIGGFTGAFLGGLIFDLTGSYDLMWVIAIAAGAFAAVVHLPVRDPAPMAVPRPA</sequence>
<dbReference type="PROSITE" id="PS50850">
    <property type="entry name" value="MFS"/>
    <property type="match status" value="1"/>
</dbReference>
<feature type="transmembrane region" description="Helical" evidence="4">
    <location>
        <begin position="303"/>
        <end position="327"/>
    </location>
</feature>
<evidence type="ECO:0000313" key="6">
    <source>
        <dbReference type="EMBL" id="RVT90112.1"/>
    </source>
</evidence>
<keyword evidence="7" id="KW-1185">Reference proteome</keyword>
<keyword evidence="3 4" id="KW-0472">Membrane</keyword>
<accession>A0A437LXM7</accession>
<keyword evidence="1 4" id="KW-0812">Transmembrane</keyword>
<feature type="transmembrane region" description="Helical" evidence="4">
    <location>
        <begin position="161"/>
        <end position="183"/>
    </location>
</feature>
<dbReference type="Pfam" id="PF07690">
    <property type="entry name" value="MFS_1"/>
    <property type="match status" value="1"/>
</dbReference>
<dbReference type="Proteomes" id="UP000282957">
    <property type="component" value="Unassembled WGS sequence"/>
</dbReference>
<feature type="transmembrane region" description="Helical" evidence="4">
    <location>
        <begin position="369"/>
        <end position="388"/>
    </location>
</feature>
<feature type="transmembrane region" description="Helical" evidence="4">
    <location>
        <begin position="41"/>
        <end position="59"/>
    </location>
</feature>
<reference evidence="6 7" key="1">
    <citation type="submission" date="2019-01" db="EMBL/GenBank/DDBJ databases">
        <authorList>
            <person name="Chen W.-M."/>
        </authorList>
    </citation>
    <scope>NUCLEOTIDE SEQUENCE [LARGE SCALE GENOMIC DNA]</scope>
    <source>
        <strain evidence="6 7">CCP-6</strain>
    </source>
</reference>
<dbReference type="SUPFAM" id="SSF103473">
    <property type="entry name" value="MFS general substrate transporter"/>
    <property type="match status" value="1"/>
</dbReference>
<name>A0A437LXM7_9PROT</name>
<dbReference type="InterPro" id="IPR011701">
    <property type="entry name" value="MFS"/>
</dbReference>
<feature type="transmembrane region" description="Helical" evidence="4">
    <location>
        <begin position="214"/>
        <end position="235"/>
    </location>
</feature>
<evidence type="ECO:0000256" key="1">
    <source>
        <dbReference type="ARBA" id="ARBA00022692"/>
    </source>
</evidence>
<organism evidence="6 7">
    <name type="scientific">Rhodovarius crocodyli</name>
    <dbReference type="NCBI Taxonomy" id="1979269"/>
    <lineage>
        <taxon>Bacteria</taxon>
        <taxon>Pseudomonadati</taxon>
        <taxon>Pseudomonadota</taxon>
        <taxon>Alphaproteobacteria</taxon>
        <taxon>Acetobacterales</taxon>
        <taxon>Roseomonadaceae</taxon>
        <taxon>Rhodovarius</taxon>
    </lineage>
</organism>
<dbReference type="CDD" id="cd17355">
    <property type="entry name" value="MFS_YcxA_like"/>
    <property type="match status" value="1"/>
</dbReference>
<evidence type="ECO:0000259" key="5">
    <source>
        <dbReference type="PROSITE" id="PS50850"/>
    </source>
</evidence>
<dbReference type="RefSeq" id="WP_127790156.1">
    <property type="nucleotide sequence ID" value="NZ_SACL01000014.1"/>
</dbReference>
<dbReference type="EMBL" id="SACL01000014">
    <property type="protein sequence ID" value="RVT90112.1"/>
    <property type="molecule type" value="Genomic_DNA"/>
</dbReference>
<gene>
    <name evidence="6" type="ORF">EOD42_24085</name>
</gene>
<proteinExistence type="predicted"/>
<feature type="domain" description="Major facilitator superfamily (MFS) profile" evidence="5">
    <location>
        <begin position="7"/>
        <end position="389"/>
    </location>
</feature>
<evidence type="ECO:0000256" key="2">
    <source>
        <dbReference type="ARBA" id="ARBA00022989"/>
    </source>
</evidence>
<protein>
    <submittedName>
        <fullName evidence="6">MFS transporter</fullName>
    </submittedName>
</protein>
<dbReference type="GO" id="GO:0022857">
    <property type="term" value="F:transmembrane transporter activity"/>
    <property type="evidence" value="ECO:0007669"/>
    <property type="project" value="InterPro"/>
</dbReference>
<feature type="transmembrane region" description="Helical" evidence="4">
    <location>
        <begin position="71"/>
        <end position="91"/>
    </location>
</feature>
<feature type="transmembrane region" description="Helical" evidence="4">
    <location>
        <begin position="279"/>
        <end position="297"/>
    </location>
</feature>
<feature type="transmembrane region" description="Helical" evidence="4">
    <location>
        <begin position="136"/>
        <end position="155"/>
    </location>
</feature>